<protein>
    <recommendedName>
        <fullName evidence="4">Sporulation membrane protein YtaF</fullName>
    </recommendedName>
</protein>
<keyword evidence="1" id="KW-0472">Membrane</keyword>
<evidence type="ECO:0000313" key="3">
    <source>
        <dbReference type="Proteomes" id="UP000824124"/>
    </source>
</evidence>
<gene>
    <name evidence="2" type="ORF">IAB00_06830</name>
</gene>
<evidence type="ECO:0008006" key="4">
    <source>
        <dbReference type="Google" id="ProtNLM"/>
    </source>
</evidence>
<reference evidence="2" key="1">
    <citation type="submission" date="2020-10" db="EMBL/GenBank/DDBJ databases">
        <authorList>
            <person name="Gilroy R."/>
        </authorList>
    </citation>
    <scope>NUCLEOTIDE SEQUENCE</scope>
    <source>
        <strain evidence="2">2830</strain>
    </source>
</reference>
<proteinExistence type="predicted"/>
<feature type="transmembrane region" description="Helical" evidence="1">
    <location>
        <begin position="142"/>
        <end position="166"/>
    </location>
</feature>
<sequence>MRELFCFLLALNFDCFVSGLALGVSGIRISMRASLLVAGCSAFCFGTTMALGEQLLAWLPVEFLHSLGLVLLLLLTLGWIVSFCGKKGGNGISGLWRRPEKLDSNADKTLSAMEAFLLSLALALDNISGGLAFGLLGEKPALWAGMAAAVTFALLAGANMLGRLLVRELKRG</sequence>
<comment type="caution">
    <text evidence="2">The sequence shown here is derived from an EMBL/GenBank/DDBJ whole genome shotgun (WGS) entry which is preliminary data.</text>
</comment>
<evidence type="ECO:0000313" key="2">
    <source>
        <dbReference type="EMBL" id="HIU10933.1"/>
    </source>
</evidence>
<dbReference type="AlphaFoldDB" id="A0A9D1KZ44"/>
<evidence type="ECO:0000256" key="1">
    <source>
        <dbReference type="SAM" id="Phobius"/>
    </source>
</evidence>
<feature type="transmembrane region" description="Helical" evidence="1">
    <location>
        <begin position="63"/>
        <end position="84"/>
    </location>
</feature>
<keyword evidence="1" id="KW-1133">Transmembrane helix</keyword>
<accession>A0A9D1KZ44</accession>
<feature type="transmembrane region" description="Helical" evidence="1">
    <location>
        <begin position="115"/>
        <end position="136"/>
    </location>
</feature>
<dbReference type="EMBL" id="DVMH01000033">
    <property type="protein sequence ID" value="HIU10933.1"/>
    <property type="molecule type" value="Genomic_DNA"/>
</dbReference>
<dbReference type="Proteomes" id="UP000824124">
    <property type="component" value="Unassembled WGS sequence"/>
</dbReference>
<keyword evidence="1" id="KW-0812">Transmembrane</keyword>
<organism evidence="2 3">
    <name type="scientific">Candidatus Avidehalobacter gallistercoris</name>
    <dbReference type="NCBI Taxonomy" id="2840694"/>
    <lineage>
        <taxon>Bacteria</taxon>
        <taxon>Bacillati</taxon>
        <taxon>Bacillota</taxon>
        <taxon>Clostridia</taxon>
        <taxon>Eubacteriales</taxon>
        <taxon>Peptococcaceae</taxon>
        <taxon>Peptococcaceae incertae sedis</taxon>
        <taxon>Candidatus Avidehalobacter</taxon>
    </lineage>
</organism>
<reference evidence="2" key="2">
    <citation type="journal article" date="2021" name="PeerJ">
        <title>Extensive microbial diversity within the chicken gut microbiome revealed by metagenomics and culture.</title>
        <authorList>
            <person name="Gilroy R."/>
            <person name="Ravi A."/>
            <person name="Getino M."/>
            <person name="Pursley I."/>
            <person name="Horton D.L."/>
            <person name="Alikhan N.F."/>
            <person name="Baker D."/>
            <person name="Gharbi K."/>
            <person name="Hall N."/>
            <person name="Watson M."/>
            <person name="Adriaenssens E.M."/>
            <person name="Foster-Nyarko E."/>
            <person name="Jarju S."/>
            <person name="Secka A."/>
            <person name="Antonio M."/>
            <person name="Oren A."/>
            <person name="Chaudhuri R.R."/>
            <person name="La Ragione R."/>
            <person name="Hildebrand F."/>
            <person name="Pallen M.J."/>
        </authorList>
    </citation>
    <scope>NUCLEOTIDE SEQUENCE</scope>
    <source>
        <strain evidence="2">2830</strain>
    </source>
</reference>
<name>A0A9D1KZ44_9FIRM</name>